<organism evidence="1 2">
    <name type="scientific">Capsicum baccatum</name>
    <name type="common">Peruvian pepper</name>
    <dbReference type="NCBI Taxonomy" id="33114"/>
    <lineage>
        <taxon>Eukaryota</taxon>
        <taxon>Viridiplantae</taxon>
        <taxon>Streptophyta</taxon>
        <taxon>Embryophyta</taxon>
        <taxon>Tracheophyta</taxon>
        <taxon>Spermatophyta</taxon>
        <taxon>Magnoliopsida</taxon>
        <taxon>eudicotyledons</taxon>
        <taxon>Gunneridae</taxon>
        <taxon>Pentapetalae</taxon>
        <taxon>asterids</taxon>
        <taxon>lamiids</taxon>
        <taxon>Solanales</taxon>
        <taxon>Solanaceae</taxon>
        <taxon>Solanoideae</taxon>
        <taxon>Capsiceae</taxon>
        <taxon>Capsicum</taxon>
    </lineage>
</organism>
<evidence type="ECO:0000313" key="1">
    <source>
        <dbReference type="EMBL" id="PHT60302.1"/>
    </source>
</evidence>
<dbReference type="OrthoDB" id="360653at2759"/>
<gene>
    <name evidence="1" type="ORF">CQW23_02665</name>
</gene>
<protein>
    <submittedName>
        <fullName evidence="1">Uncharacterized protein</fullName>
    </submittedName>
</protein>
<evidence type="ECO:0000313" key="2">
    <source>
        <dbReference type="Proteomes" id="UP000224567"/>
    </source>
</evidence>
<accession>A0A2G2XS39</accession>
<dbReference type="AlphaFoldDB" id="A0A2G2XS39"/>
<comment type="caution">
    <text evidence="1">The sequence shown here is derived from an EMBL/GenBank/DDBJ whole genome shotgun (WGS) entry which is preliminary data.</text>
</comment>
<keyword evidence="2" id="KW-1185">Reference proteome</keyword>
<reference evidence="1 2" key="1">
    <citation type="journal article" date="2017" name="Genome Biol.">
        <title>New reference genome sequences of hot pepper reveal the massive evolution of plant disease-resistance genes by retroduplication.</title>
        <authorList>
            <person name="Kim S."/>
            <person name="Park J."/>
            <person name="Yeom S.I."/>
            <person name="Kim Y.M."/>
            <person name="Seo E."/>
            <person name="Kim K.T."/>
            <person name="Kim M.S."/>
            <person name="Lee J.M."/>
            <person name="Cheong K."/>
            <person name="Shin H.S."/>
            <person name="Kim S.B."/>
            <person name="Han K."/>
            <person name="Lee J."/>
            <person name="Park M."/>
            <person name="Lee H.A."/>
            <person name="Lee H.Y."/>
            <person name="Lee Y."/>
            <person name="Oh S."/>
            <person name="Lee J.H."/>
            <person name="Choi E."/>
            <person name="Choi E."/>
            <person name="Lee S.E."/>
            <person name="Jeon J."/>
            <person name="Kim H."/>
            <person name="Choi G."/>
            <person name="Song H."/>
            <person name="Lee J."/>
            <person name="Lee S.C."/>
            <person name="Kwon J.K."/>
            <person name="Lee H.Y."/>
            <person name="Koo N."/>
            <person name="Hong Y."/>
            <person name="Kim R.W."/>
            <person name="Kang W.H."/>
            <person name="Huh J.H."/>
            <person name="Kang B.C."/>
            <person name="Yang T.J."/>
            <person name="Lee Y.H."/>
            <person name="Bennetzen J.L."/>
            <person name="Choi D."/>
        </authorList>
    </citation>
    <scope>NUCLEOTIDE SEQUENCE [LARGE SCALE GENOMIC DNA]</scope>
    <source>
        <strain evidence="2">cv. PBC81</strain>
    </source>
</reference>
<reference evidence="2" key="2">
    <citation type="journal article" date="2017" name="J. Anim. Genet.">
        <title>Multiple reference genome sequences of hot pepper reveal the massive evolution of plant disease resistance genes by retroduplication.</title>
        <authorList>
            <person name="Kim S."/>
            <person name="Park J."/>
            <person name="Yeom S.-I."/>
            <person name="Kim Y.-M."/>
            <person name="Seo E."/>
            <person name="Kim K.-T."/>
            <person name="Kim M.-S."/>
            <person name="Lee J.M."/>
            <person name="Cheong K."/>
            <person name="Shin H.-S."/>
            <person name="Kim S.-B."/>
            <person name="Han K."/>
            <person name="Lee J."/>
            <person name="Park M."/>
            <person name="Lee H.-A."/>
            <person name="Lee H.-Y."/>
            <person name="Lee Y."/>
            <person name="Oh S."/>
            <person name="Lee J.H."/>
            <person name="Choi E."/>
            <person name="Choi E."/>
            <person name="Lee S.E."/>
            <person name="Jeon J."/>
            <person name="Kim H."/>
            <person name="Choi G."/>
            <person name="Song H."/>
            <person name="Lee J."/>
            <person name="Lee S.-C."/>
            <person name="Kwon J.-K."/>
            <person name="Lee H.-Y."/>
            <person name="Koo N."/>
            <person name="Hong Y."/>
            <person name="Kim R.W."/>
            <person name="Kang W.-H."/>
            <person name="Huh J.H."/>
            <person name="Kang B.-C."/>
            <person name="Yang T.-J."/>
            <person name="Lee Y.-H."/>
            <person name="Bennetzen J.L."/>
            <person name="Choi D."/>
        </authorList>
    </citation>
    <scope>NUCLEOTIDE SEQUENCE [LARGE SCALE GENOMIC DNA]</scope>
    <source>
        <strain evidence="2">cv. PBC81</strain>
    </source>
</reference>
<dbReference type="Proteomes" id="UP000224567">
    <property type="component" value="Unassembled WGS sequence"/>
</dbReference>
<sequence>MNEKWVELKLEESELMAKLLRYLNATSTVEMGDLDYDTVWINLLRDMVLKLPTVDNFKSFVVLYSADPE</sequence>
<dbReference type="EMBL" id="MLFT02000001">
    <property type="protein sequence ID" value="PHT60302.1"/>
    <property type="molecule type" value="Genomic_DNA"/>
</dbReference>
<name>A0A2G2XS39_CAPBA</name>
<proteinExistence type="predicted"/>